<dbReference type="AlphaFoldDB" id="A0A1G2G6D0"/>
<name>A0A1G2G6D0_9BACT</name>
<evidence type="ECO:0000313" key="3">
    <source>
        <dbReference type="Proteomes" id="UP000177785"/>
    </source>
</evidence>
<feature type="compositionally biased region" description="Polar residues" evidence="1">
    <location>
        <begin position="66"/>
        <end position="90"/>
    </location>
</feature>
<comment type="caution">
    <text evidence="2">The sequence shown here is derived from an EMBL/GenBank/DDBJ whole genome shotgun (WGS) entry which is preliminary data.</text>
</comment>
<dbReference type="Proteomes" id="UP000177785">
    <property type="component" value="Unassembled WGS sequence"/>
</dbReference>
<accession>A0A1G2G6D0</accession>
<organism evidence="2 3">
    <name type="scientific">Candidatus Ryanbacteria bacterium RIFCSPHIGHO2_01_FULL_48_27</name>
    <dbReference type="NCBI Taxonomy" id="1802115"/>
    <lineage>
        <taxon>Bacteria</taxon>
        <taxon>Candidatus Ryaniibacteriota</taxon>
    </lineage>
</organism>
<evidence type="ECO:0000313" key="2">
    <source>
        <dbReference type="EMBL" id="OGZ45804.1"/>
    </source>
</evidence>
<dbReference type="STRING" id="1802115.A2756_02765"/>
<gene>
    <name evidence="2" type="ORF">A2756_02765</name>
</gene>
<evidence type="ECO:0000256" key="1">
    <source>
        <dbReference type="SAM" id="MobiDB-lite"/>
    </source>
</evidence>
<dbReference type="EMBL" id="MHNL01000005">
    <property type="protein sequence ID" value="OGZ45804.1"/>
    <property type="molecule type" value="Genomic_DNA"/>
</dbReference>
<reference evidence="2 3" key="1">
    <citation type="journal article" date="2016" name="Nat. Commun.">
        <title>Thousands of microbial genomes shed light on interconnected biogeochemical processes in an aquifer system.</title>
        <authorList>
            <person name="Anantharaman K."/>
            <person name="Brown C.T."/>
            <person name="Hug L.A."/>
            <person name="Sharon I."/>
            <person name="Castelle C.J."/>
            <person name="Probst A.J."/>
            <person name="Thomas B.C."/>
            <person name="Singh A."/>
            <person name="Wilkins M.J."/>
            <person name="Karaoz U."/>
            <person name="Brodie E.L."/>
            <person name="Williams K.H."/>
            <person name="Hubbard S.S."/>
            <person name="Banfield J.F."/>
        </authorList>
    </citation>
    <scope>NUCLEOTIDE SEQUENCE [LARGE SCALE GENOMIC DNA]</scope>
</reference>
<proteinExistence type="predicted"/>
<feature type="region of interest" description="Disordered" evidence="1">
    <location>
        <begin position="60"/>
        <end position="97"/>
    </location>
</feature>
<protein>
    <submittedName>
        <fullName evidence="2">Uncharacterized protein</fullName>
    </submittedName>
</protein>
<sequence>MPKSEKPFDLDAEIADLEVQLAKKKQALEATRAPGVPEAHEKELLGVMLKERIHGIEKMALGTPQPAVSSQTGQSDVSQSVASAPTPQTRELQEKAHAQQVEVLVEVALAKGIPEAVELARQLNNPHILDDFHDALVDEYYEKLVARRA</sequence>